<name>A0ABT1WLK8_9LACT</name>
<dbReference type="Proteomes" id="UP001059480">
    <property type="component" value="Unassembled WGS sequence"/>
</dbReference>
<reference evidence="1" key="2">
    <citation type="journal article" date="2023" name="Curr. Microbiol.">
        <title>Granulicatella seriolae sp. nov., a Novel Facultative Anaerobe Isolated from Yellowtail Marine Fish.</title>
        <authorList>
            <person name="Lee M."/>
            <person name="Choi Y.J."/>
            <person name="Farooq A."/>
            <person name="Jeong J.B."/>
            <person name="Jung M.Y."/>
        </authorList>
    </citation>
    <scope>NUCLEOTIDE SEQUENCE</scope>
    <source>
        <strain evidence="1">S8</strain>
    </source>
</reference>
<reference evidence="1" key="1">
    <citation type="submission" date="2022-07" db="EMBL/GenBank/DDBJ databases">
        <authorList>
            <person name="Jung M.-Y."/>
            <person name="Lee M."/>
        </authorList>
    </citation>
    <scope>NUCLEOTIDE SEQUENCE</scope>
    <source>
        <strain evidence="1">S8</strain>
    </source>
</reference>
<sequence length="99" mass="12261">MFRVIIMKGAIEPWWFFEDWQEDIIDSVDFEDINEAKDYYQAKFNDFKKSYQYIRQKFDYSSAFWNEDDLFYCEDCVEYLQLYTGLMLVDMNNKIFENV</sequence>
<evidence type="ECO:0000313" key="1">
    <source>
        <dbReference type="EMBL" id="MCQ9209088.1"/>
    </source>
</evidence>
<gene>
    <name evidence="1" type="ORF">NPA36_00710</name>
</gene>
<reference evidence="1" key="3">
    <citation type="journal article" date="2023" name="Microbiol. Resour. Announc.">
        <title>Draft Genome Sequence of Granulicatella sp. Strain S8, Isolated from a Marine Fish, Seriola quinqueradiata.</title>
        <authorList>
            <person name="Lee M."/>
            <person name="Farooq A."/>
            <person name="Jeong J.B."/>
            <person name="Jung M.Y."/>
        </authorList>
    </citation>
    <scope>NUCLEOTIDE SEQUENCE</scope>
    <source>
        <strain evidence="1">S8</strain>
    </source>
</reference>
<dbReference type="InterPro" id="IPR010434">
    <property type="entry name" value="DUF1033"/>
</dbReference>
<organism evidence="1 2">
    <name type="scientific">Granulicatella seriolae</name>
    <dbReference type="NCBI Taxonomy" id="2967226"/>
    <lineage>
        <taxon>Bacteria</taxon>
        <taxon>Bacillati</taxon>
        <taxon>Bacillota</taxon>
        <taxon>Bacilli</taxon>
        <taxon>Lactobacillales</taxon>
        <taxon>Carnobacteriaceae</taxon>
        <taxon>Granulicatella</taxon>
    </lineage>
</organism>
<keyword evidence="2" id="KW-1185">Reference proteome</keyword>
<dbReference type="EMBL" id="JANHNZ010000001">
    <property type="protein sequence ID" value="MCQ9209088.1"/>
    <property type="molecule type" value="Genomic_DNA"/>
</dbReference>
<evidence type="ECO:0000313" key="2">
    <source>
        <dbReference type="Proteomes" id="UP001059480"/>
    </source>
</evidence>
<accession>A0ABT1WLK8</accession>
<protein>
    <submittedName>
        <fullName evidence="1">DUF1033 family protein</fullName>
    </submittedName>
</protein>
<dbReference type="Pfam" id="PF06279">
    <property type="entry name" value="DUF1033"/>
    <property type="match status" value="1"/>
</dbReference>
<proteinExistence type="predicted"/>
<comment type="caution">
    <text evidence="1">The sequence shown here is derived from an EMBL/GenBank/DDBJ whole genome shotgun (WGS) entry which is preliminary data.</text>
</comment>
<dbReference type="RefSeq" id="WP_256944199.1">
    <property type="nucleotide sequence ID" value="NZ_JANHNZ010000001.1"/>
</dbReference>